<keyword evidence="3" id="KW-1185">Reference proteome</keyword>
<gene>
    <name evidence="2" type="ORF">ACHAWU_001809</name>
</gene>
<proteinExistence type="predicted"/>
<name>A0ABD3MA86_9STRA</name>
<evidence type="ECO:0000256" key="1">
    <source>
        <dbReference type="SAM" id="MobiDB-lite"/>
    </source>
</evidence>
<sequence>MRPPTPKHSGQSFDVDSTSSSSTPRMSDVAFDFNTVETAGTSCMGLSLSSVMRTFRTRSSAISPPAALHSYDNIFHHFNTFRSTVQKTLMCAMNDTYPTSPKCSGWVGDDPRIAYDSNTFRQDMSMAHRTVSWGTHDTATASGQSPLPSNHQVKFHNPPVTSVRLRSRTRTKDIDQLFFSPEELDEIKDDRYDTMMTDDIETLAVGEVYDWCDITAGTSSSSSVYSASDCDDQDSRSGLMLAETVASNVMFDRVGSPRKRDSPSERKFVRGVQIMLREKSADRNF</sequence>
<dbReference type="AlphaFoldDB" id="A0ABD3MA86"/>
<reference evidence="2 3" key="1">
    <citation type="submission" date="2024-10" db="EMBL/GenBank/DDBJ databases">
        <title>Updated reference genomes for cyclostephanoid diatoms.</title>
        <authorList>
            <person name="Roberts W.R."/>
            <person name="Alverson A.J."/>
        </authorList>
    </citation>
    <scope>NUCLEOTIDE SEQUENCE [LARGE SCALE GENOMIC DNA]</scope>
    <source>
        <strain evidence="2 3">AJA232-27</strain>
    </source>
</reference>
<comment type="caution">
    <text evidence="2">The sequence shown here is derived from an EMBL/GenBank/DDBJ whole genome shotgun (WGS) entry which is preliminary data.</text>
</comment>
<feature type="region of interest" description="Disordered" evidence="1">
    <location>
        <begin position="1"/>
        <end position="26"/>
    </location>
</feature>
<dbReference type="EMBL" id="JALLBG020000162">
    <property type="protein sequence ID" value="KAL3761020.1"/>
    <property type="molecule type" value="Genomic_DNA"/>
</dbReference>
<protein>
    <submittedName>
        <fullName evidence="2">Uncharacterized protein</fullName>
    </submittedName>
</protein>
<organism evidence="2 3">
    <name type="scientific">Discostella pseudostelligera</name>
    <dbReference type="NCBI Taxonomy" id="259834"/>
    <lineage>
        <taxon>Eukaryota</taxon>
        <taxon>Sar</taxon>
        <taxon>Stramenopiles</taxon>
        <taxon>Ochrophyta</taxon>
        <taxon>Bacillariophyta</taxon>
        <taxon>Coscinodiscophyceae</taxon>
        <taxon>Thalassiosirophycidae</taxon>
        <taxon>Stephanodiscales</taxon>
        <taxon>Stephanodiscaceae</taxon>
        <taxon>Discostella</taxon>
    </lineage>
</organism>
<evidence type="ECO:0000313" key="2">
    <source>
        <dbReference type="EMBL" id="KAL3761020.1"/>
    </source>
</evidence>
<accession>A0ABD3MA86</accession>
<dbReference type="Proteomes" id="UP001530293">
    <property type="component" value="Unassembled WGS sequence"/>
</dbReference>
<evidence type="ECO:0000313" key="3">
    <source>
        <dbReference type="Proteomes" id="UP001530293"/>
    </source>
</evidence>